<dbReference type="AlphaFoldDB" id="A0A0F9WT62"/>
<evidence type="ECO:0000313" key="2">
    <source>
        <dbReference type="EMBL" id="KKN82013.1"/>
    </source>
</evidence>
<sequence>MPCECQDVRLRAERHASDLYWDIVRLPLRGDFLRWTFEAWEHVPKLEGAFTVAMAMADGKPWPSVLLFAGPSGTGKTHLGVAAVRRAQQRGVPARYVYVASYLTELRGFMFGEGDADSQKMTAEKWEAIHIDLPLLVLDDYGVSKDTDWTDERLDRLIAERDANGDPTILTTNLDIDQLPTRIRDRVTGTKALNFRFAVPSYRQRKGA</sequence>
<feature type="domain" description="IstB-like ATP-binding" evidence="1">
    <location>
        <begin position="67"/>
        <end position="188"/>
    </location>
</feature>
<proteinExistence type="predicted"/>
<dbReference type="SUPFAM" id="SSF52540">
    <property type="entry name" value="P-loop containing nucleoside triphosphate hydrolases"/>
    <property type="match status" value="1"/>
</dbReference>
<dbReference type="EMBL" id="LAZR01000206">
    <property type="protein sequence ID" value="KKN82013.1"/>
    <property type="molecule type" value="Genomic_DNA"/>
</dbReference>
<dbReference type="Gene3D" id="3.40.50.300">
    <property type="entry name" value="P-loop containing nucleotide triphosphate hydrolases"/>
    <property type="match status" value="1"/>
</dbReference>
<name>A0A0F9WT62_9ZZZZ</name>
<dbReference type="Pfam" id="PF01695">
    <property type="entry name" value="IstB_IS21"/>
    <property type="match status" value="1"/>
</dbReference>
<dbReference type="PANTHER" id="PTHR30050:SF4">
    <property type="entry name" value="ATP-BINDING PROTEIN RV3427C IN INSERTION SEQUENCE-RELATED"/>
    <property type="match status" value="1"/>
</dbReference>
<organism evidence="2">
    <name type="scientific">marine sediment metagenome</name>
    <dbReference type="NCBI Taxonomy" id="412755"/>
    <lineage>
        <taxon>unclassified sequences</taxon>
        <taxon>metagenomes</taxon>
        <taxon>ecological metagenomes</taxon>
    </lineage>
</organism>
<dbReference type="GO" id="GO:0005524">
    <property type="term" value="F:ATP binding"/>
    <property type="evidence" value="ECO:0007669"/>
    <property type="project" value="InterPro"/>
</dbReference>
<comment type="caution">
    <text evidence="2">The sequence shown here is derived from an EMBL/GenBank/DDBJ whole genome shotgun (WGS) entry which is preliminary data.</text>
</comment>
<dbReference type="CDD" id="cd00009">
    <property type="entry name" value="AAA"/>
    <property type="match status" value="1"/>
</dbReference>
<gene>
    <name evidence="2" type="ORF">LCGC14_0312800</name>
</gene>
<evidence type="ECO:0000259" key="1">
    <source>
        <dbReference type="Pfam" id="PF01695"/>
    </source>
</evidence>
<dbReference type="PANTHER" id="PTHR30050">
    <property type="entry name" value="CHROMOSOMAL REPLICATION INITIATOR PROTEIN DNAA"/>
    <property type="match status" value="1"/>
</dbReference>
<accession>A0A0F9WT62</accession>
<dbReference type="InterPro" id="IPR002611">
    <property type="entry name" value="IstB_ATP-bd"/>
</dbReference>
<reference evidence="2" key="1">
    <citation type="journal article" date="2015" name="Nature">
        <title>Complex archaea that bridge the gap between prokaryotes and eukaryotes.</title>
        <authorList>
            <person name="Spang A."/>
            <person name="Saw J.H."/>
            <person name="Jorgensen S.L."/>
            <person name="Zaremba-Niedzwiedzka K."/>
            <person name="Martijn J."/>
            <person name="Lind A.E."/>
            <person name="van Eijk R."/>
            <person name="Schleper C."/>
            <person name="Guy L."/>
            <person name="Ettema T.J."/>
        </authorList>
    </citation>
    <scope>NUCLEOTIDE SEQUENCE</scope>
</reference>
<dbReference type="InterPro" id="IPR027417">
    <property type="entry name" value="P-loop_NTPase"/>
</dbReference>
<dbReference type="GO" id="GO:0006260">
    <property type="term" value="P:DNA replication"/>
    <property type="evidence" value="ECO:0007669"/>
    <property type="project" value="TreeGrafter"/>
</dbReference>
<protein>
    <recommendedName>
        <fullName evidence="1">IstB-like ATP-binding domain-containing protein</fullName>
    </recommendedName>
</protein>